<keyword evidence="3" id="KW-1185">Reference proteome</keyword>
<dbReference type="EMBL" id="AFRT01002125">
    <property type="protein sequence ID" value="ELU38577.1"/>
    <property type="molecule type" value="Genomic_DNA"/>
</dbReference>
<protein>
    <submittedName>
        <fullName evidence="2">Uncharacterized protein</fullName>
    </submittedName>
</protein>
<name>L8WP71_THACA</name>
<dbReference type="HOGENOM" id="CLU_3160274_0_0_1"/>
<evidence type="ECO:0000313" key="3">
    <source>
        <dbReference type="Proteomes" id="UP000011668"/>
    </source>
</evidence>
<dbReference type="AlphaFoldDB" id="L8WP71"/>
<gene>
    <name evidence="2" type="ORF">AG1IA_07391</name>
</gene>
<comment type="caution">
    <text evidence="2">The sequence shown here is derived from an EMBL/GenBank/DDBJ whole genome shotgun (WGS) entry which is preliminary data.</text>
</comment>
<evidence type="ECO:0000313" key="2">
    <source>
        <dbReference type="EMBL" id="ELU38577.1"/>
    </source>
</evidence>
<reference evidence="2 3" key="1">
    <citation type="journal article" date="2013" name="Nat. Commun.">
        <title>The evolution and pathogenic mechanisms of the rice sheath blight pathogen.</title>
        <authorList>
            <person name="Zheng A."/>
            <person name="Lin R."/>
            <person name="Xu L."/>
            <person name="Qin P."/>
            <person name="Tang C."/>
            <person name="Ai P."/>
            <person name="Zhang D."/>
            <person name="Liu Y."/>
            <person name="Sun Z."/>
            <person name="Feng H."/>
            <person name="Wang Y."/>
            <person name="Chen Y."/>
            <person name="Liang X."/>
            <person name="Fu R."/>
            <person name="Li Q."/>
            <person name="Zhang J."/>
            <person name="Yu X."/>
            <person name="Xie Z."/>
            <person name="Ding L."/>
            <person name="Guan P."/>
            <person name="Tang J."/>
            <person name="Liang Y."/>
            <person name="Wang S."/>
            <person name="Deng Q."/>
            <person name="Li S."/>
            <person name="Zhu J."/>
            <person name="Wang L."/>
            <person name="Liu H."/>
            <person name="Li P."/>
        </authorList>
    </citation>
    <scope>NUCLEOTIDE SEQUENCE [LARGE SCALE GENOMIC DNA]</scope>
    <source>
        <strain evidence="3">AG-1 IA</strain>
    </source>
</reference>
<organism evidence="2 3">
    <name type="scientific">Thanatephorus cucumeris (strain AG1-IA)</name>
    <name type="common">Rice sheath blight fungus</name>
    <name type="synonym">Rhizoctonia solani</name>
    <dbReference type="NCBI Taxonomy" id="983506"/>
    <lineage>
        <taxon>Eukaryota</taxon>
        <taxon>Fungi</taxon>
        <taxon>Dikarya</taxon>
        <taxon>Basidiomycota</taxon>
        <taxon>Agaricomycotina</taxon>
        <taxon>Agaricomycetes</taxon>
        <taxon>Cantharellales</taxon>
        <taxon>Ceratobasidiaceae</taxon>
        <taxon>Rhizoctonia</taxon>
        <taxon>Rhizoctonia solani AG-1</taxon>
    </lineage>
</organism>
<proteinExistence type="predicted"/>
<evidence type="ECO:0000256" key="1">
    <source>
        <dbReference type="SAM" id="MobiDB-lite"/>
    </source>
</evidence>
<accession>L8WP71</accession>
<sequence>MRPVQERLATCRPRTPHTTGRKASSRVPESVQRSSFRVESLKWRKPFE</sequence>
<feature type="region of interest" description="Disordered" evidence="1">
    <location>
        <begin position="1"/>
        <end position="31"/>
    </location>
</feature>
<dbReference type="Proteomes" id="UP000011668">
    <property type="component" value="Unassembled WGS sequence"/>
</dbReference>